<name>A0A7X3SIK3_9FIRM</name>
<reference evidence="1 2" key="1">
    <citation type="submission" date="2019-12" db="EMBL/GenBank/DDBJ databases">
        <title>Sporaefaciens musculi gen. nov., sp. nov., a novel bacterium isolated from the caecum of an obese mouse.</title>
        <authorList>
            <person name="Rasmussen T.S."/>
            <person name="Streidl T."/>
            <person name="Hitch T.C.A."/>
            <person name="Wortmann E."/>
            <person name="Deptula P."/>
            <person name="Hansen M."/>
            <person name="Nielsen D.S."/>
            <person name="Clavel T."/>
            <person name="Vogensen F.K."/>
        </authorList>
    </citation>
    <scope>NUCLEOTIDE SEQUENCE [LARGE SCALE GENOMIC DNA]</scope>
    <source>
        <strain evidence="1 2">WCA-9-b2</strain>
    </source>
</reference>
<proteinExistence type="predicted"/>
<dbReference type="EMBL" id="WUQX01000001">
    <property type="protein sequence ID" value="MXP75460.1"/>
    <property type="molecule type" value="Genomic_DNA"/>
</dbReference>
<dbReference type="RefSeq" id="WP_159750714.1">
    <property type="nucleotide sequence ID" value="NZ_WUQX01000001.1"/>
</dbReference>
<protein>
    <submittedName>
        <fullName evidence="1">Uncharacterized protein</fullName>
    </submittedName>
</protein>
<evidence type="ECO:0000313" key="1">
    <source>
        <dbReference type="EMBL" id="MXP75460.1"/>
    </source>
</evidence>
<sequence length="47" mass="5278">MSTVRYLLYREPRMVGCGKSELSGMGFRGRAEVSEGMAVSKPERVLR</sequence>
<accession>A0A7X3SIK3</accession>
<dbReference type="Proteomes" id="UP000460412">
    <property type="component" value="Unassembled WGS sequence"/>
</dbReference>
<keyword evidence="2" id="KW-1185">Reference proteome</keyword>
<evidence type="ECO:0000313" key="2">
    <source>
        <dbReference type="Proteomes" id="UP000460412"/>
    </source>
</evidence>
<organism evidence="1 2">
    <name type="scientific">Sporofaciens musculi</name>
    <dbReference type="NCBI Taxonomy" id="2681861"/>
    <lineage>
        <taxon>Bacteria</taxon>
        <taxon>Bacillati</taxon>
        <taxon>Bacillota</taxon>
        <taxon>Clostridia</taxon>
        <taxon>Lachnospirales</taxon>
        <taxon>Lachnospiraceae</taxon>
        <taxon>Sporofaciens</taxon>
    </lineage>
</organism>
<gene>
    <name evidence="1" type="ORF">GN277_08725</name>
</gene>
<dbReference type="AlphaFoldDB" id="A0A7X3SIK3"/>
<comment type="caution">
    <text evidence="1">The sequence shown here is derived from an EMBL/GenBank/DDBJ whole genome shotgun (WGS) entry which is preliminary data.</text>
</comment>